<dbReference type="Proteomes" id="UP000001646">
    <property type="component" value="Chromosome 5"/>
</dbReference>
<evidence type="ECO:0000256" key="1">
    <source>
        <dbReference type="ARBA" id="ARBA00022723"/>
    </source>
</evidence>
<protein>
    <recommendedName>
        <fullName evidence="4">CHHC U11-48K-type domain-containing protein</fullName>
    </recommendedName>
</protein>
<dbReference type="GeneTree" id="ENSGT01050000246622"/>
<evidence type="ECO:0000313" key="5">
    <source>
        <dbReference type="Ensembl" id="ENSACAP00000040651.1"/>
    </source>
</evidence>
<dbReference type="InterPro" id="IPR051591">
    <property type="entry name" value="UPF0224_FAM112_RNA_Proc"/>
</dbReference>
<dbReference type="GO" id="GO:0008270">
    <property type="term" value="F:zinc ion binding"/>
    <property type="evidence" value="ECO:0007669"/>
    <property type="project" value="UniProtKB-KW"/>
</dbReference>
<dbReference type="PANTHER" id="PTHR21402:SF5">
    <property type="entry name" value="GAMETOCYTE SPECIFIC FACTOR 1"/>
    <property type="match status" value="1"/>
</dbReference>
<organism evidence="5 6">
    <name type="scientific">Anolis carolinensis</name>
    <name type="common">Green anole</name>
    <name type="synonym">American chameleon</name>
    <dbReference type="NCBI Taxonomy" id="28377"/>
    <lineage>
        <taxon>Eukaryota</taxon>
        <taxon>Metazoa</taxon>
        <taxon>Chordata</taxon>
        <taxon>Craniata</taxon>
        <taxon>Vertebrata</taxon>
        <taxon>Euteleostomi</taxon>
        <taxon>Lepidosauria</taxon>
        <taxon>Squamata</taxon>
        <taxon>Bifurcata</taxon>
        <taxon>Unidentata</taxon>
        <taxon>Episquamata</taxon>
        <taxon>Toxicofera</taxon>
        <taxon>Iguania</taxon>
        <taxon>Dactyloidae</taxon>
        <taxon>Anolis</taxon>
    </lineage>
</organism>
<sequence length="114" mass="13509">MNRDDNYVQYVDALDPDKLLQCPYEKSHQISAWSFPYHFVKCHKYQLDIVKKLVMCSFNACHRVPREEFKVNVKRSSWQPHPCEEDWEKELKNPPPASAFIWDTTSCFVNKSGI</sequence>
<reference evidence="5" key="2">
    <citation type="submission" date="2025-08" db="UniProtKB">
        <authorList>
            <consortium name="Ensembl"/>
        </authorList>
    </citation>
    <scope>IDENTIFICATION</scope>
</reference>
<reference evidence="5 6" key="1">
    <citation type="submission" date="2009-12" db="EMBL/GenBank/DDBJ databases">
        <title>The Genome Sequence of Anolis carolinensis (Green Anole Lizard).</title>
        <authorList>
            <consortium name="The Genome Sequencing Platform"/>
            <person name="Di Palma F."/>
            <person name="Alfoldi J."/>
            <person name="Heiman D."/>
            <person name="Young S."/>
            <person name="Grabherr M."/>
            <person name="Johnson J."/>
            <person name="Lander E.S."/>
            <person name="Lindblad-Toh K."/>
        </authorList>
    </citation>
    <scope>NUCLEOTIDE SEQUENCE [LARGE SCALE GENOMIC DNA]</scope>
    <source>
        <strain evidence="5 6">JBL SC #1</strain>
    </source>
</reference>
<dbReference type="InterPro" id="IPR022776">
    <property type="entry name" value="TRM13/UPF0224_CHHC_Znf_dom"/>
</dbReference>
<evidence type="ECO:0000259" key="4">
    <source>
        <dbReference type="PROSITE" id="PS51800"/>
    </source>
</evidence>
<feature type="domain" description="CHHC U11-48K-type" evidence="4">
    <location>
        <begin position="19"/>
        <end position="46"/>
    </location>
</feature>
<proteinExistence type="predicted"/>
<evidence type="ECO:0000256" key="2">
    <source>
        <dbReference type="ARBA" id="ARBA00022771"/>
    </source>
</evidence>
<dbReference type="PANTHER" id="PTHR21402">
    <property type="entry name" value="GAMETOCYTE SPECIFIC FACTOR 1-RELATED"/>
    <property type="match status" value="1"/>
</dbReference>
<dbReference type="PROSITE" id="PS51800">
    <property type="entry name" value="ZF_CHHC_U11_48K"/>
    <property type="match status" value="1"/>
</dbReference>
<evidence type="ECO:0000256" key="3">
    <source>
        <dbReference type="ARBA" id="ARBA00022833"/>
    </source>
</evidence>
<keyword evidence="3" id="KW-0862">Zinc</keyword>
<dbReference type="AlphaFoldDB" id="A0A803TZL1"/>
<keyword evidence="2" id="KW-0863">Zinc-finger</keyword>
<keyword evidence="6" id="KW-1185">Reference proteome</keyword>
<reference evidence="5" key="3">
    <citation type="submission" date="2025-09" db="UniProtKB">
        <authorList>
            <consortium name="Ensembl"/>
        </authorList>
    </citation>
    <scope>IDENTIFICATION</scope>
</reference>
<dbReference type="Ensembl" id="ENSACAT00000042641.1">
    <property type="protein sequence ID" value="ENSACAP00000040651.1"/>
    <property type="gene ID" value="ENSACAG00000042274.1"/>
</dbReference>
<keyword evidence="1" id="KW-0479">Metal-binding</keyword>
<name>A0A803TZL1_ANOCA</name>
<evidence type="ECO:0000313" key="6">
    <source>
        <dbReference type="Proteomes" id="UP000001646"/>
    </source>
</evidence>
<accession>A0A803TZL1</accession>
<dbReference type="InParanoid" id="A0A803TZL1"/>
<dbReference type="SUPFAM" id="SSF57667">
    <property type="entry name" value="beta-beta-alpha zinc fingers"/>
    <property type="match status" value="1"/>
</dbReference>
<dbReference type="InterPro" id="IPR036236">
    <property type="entry name" value="Znf_C2H2_sf"/>
</dbReference>